<proteinExistence type="inferred from homology"/>
<comment type="caution">
    <text evidence="18">The sequence shown here is derived from an EMBL/GenBank/DDBJ whole genome shotgun (WGS) entry which is preliminary data.</text>
</comment>
<comment type="function">
    <text evidence="2 16 17">Catalyzes the decarboxylation of oxaloacetate coupled to Na(+) translocation.</text>
</comment>
<comment type="subunit">
    <text evidence="5 16">Heterotrimer of an alpha, a beta and a gamma subunit.</text>
</comment>
<keyword evidence="14 16" id="KW-0739">Sodium transport</keyword>
<evidence type="ECO:0000256" key="16">
    <source>
        <dbReference type="HAMAP-Rule" id="MF_00404"/>
    </source>
</evidence>
<keyword evidence="10 16" id="KW-1133">Transmembrane helix</keyword>
<dbReference type="GO" id="GO:0036376">
    <property type="term" value="P:sodium ion export across plasma membrane"/>
    <property type="evidence" value="ECO:0007669"/>
    <property type="project" value="InterPro"/>
</dbReference>
<evidence type="ECO:0000313" key="19">
    <source>
        <dbReference type="Proteomes" id="UP000638014"/>
    </source>
</evidence>
<keyword evidence="7 16" id="KW-1003">Cell membrane</keyword>
<dbReference type="GO" id="GO:0015081">
    <property type="term" value="F:sodium ion transmembrane transporter activity"/>
    <property type="evidence" value="ECO:0007669"/>
    <property type="project" value="UniProtKB-UniRule"/>
</dbReference>
<evidence type="ECO:0000256" key="4">
    <source>
        <dbReference type="ARBA" id="ARBA00005844"/>
    </source>
</evidence>
<keyword evidence="13 16" id="KW-0472">Membrane</keyword>
<dbReference type="Pfam" id="PF04277">
    <property type="entry name" value="OAD_gamma"/>
    <property type="match status" value="1"/>
</dbReference>
<keyword evidence="12 16" id="KW-0406">Ion transport</keyword>
<evidence type="ECO:0000256" key="8">
    <source>
        <dbReference type="ARBA" id="ARBA00022692"/>
    </source>
</evidence>
<dbReference type="Proteomes" id="UP000638014">
    <property type="component" value="Unassembled WGS sequence"/>
</dbReference>
<keyword evidence="9 16" id="KW-1278">Translocase</keyword>
<evidence type="ECO:0000256" key="6">
    <source>
        <dbReference type="ARBA" id="ARBA00022448"/>
    </source>
</evidence>
<dbReference type="InterPro" id="IPR023424">
    <property type="entry name" value="OadG"/>
</dbReference>
<dbReference type="GO" id="GO:0008948">
    <property type="term" value="F:oxaloacetate decarboxylase activity"/>
    <property type="evidence" value="ECO:0007669"/>
    <property type="project" value="UniProtKB-UniRule"/>
</dbReference>
<evidence type="ECO:0000256" key="11">
    <source>
        <dbReference type="ARBA" id="ARBA00023053"/>
    </source>
</evidence>
<feature type="transmembrane region" description="Helical" evidence="16 17">
    <location>
        <begin position="12"/>
        <end position="33"/>
    </location>
</feature>
<comment type="catalytic activity">
    <reaction evidence="15 16 17">
        <text>oxaloacetate + 2 Na(+)(in) + H(+) = pyruvate + 2 Na(+)(out) + CO2</text>
        <dbReference type="Rhea" id="RHEA:57724"/>
        <dbReference type="ChEBI" id="CHEBI:15361"/>
        <dbReference type="ChEBI" id="CHEBI:15378"/>
        <dbReference type="ChEBI" id="CHEBI:16452"/>
        <dbReference type="ChEBI" id="CHEBI:16526"/>
        <dbReference type="ChEBI" id="CHEBI:29101"/>
        <dbReference type="EC" id="7.2.4.2"/>
    </reaction>
</comment>
<evidence type="ECO:0000256" key="1">
    <source>
        <dbReference type="ARBA" id="ARBA00001959"/>
    </source>
</evidence>
<keyword evidence="6 16" id="KW-0813">Transport</keyword>
<comment type="subcellular location">
    <subcellularLocation>
        <location evidence="3 16 17">Cell membrane</location>
        <topology evidence="3 16 17">Single-pass membrane protein</topology>
    </subcellularLocation>
</comment>
<keyword evidence="8 16" id="KW-0812">Transmembrane</keyword>
<dbReference type="EC" id="7.2.4.2" evidence="16"/>
<dbReference type="HAMAP" id="MF_00404">
    <property type="entry name" value="OadG"/>
    <property type="match status" value="1"/>
</dbReference>
<evidence type="ECO:0000256" key="15">
    <source>
        <dbReference type="ARBA" id="ARBA00048176"/>
    </source>
</evidence>
<dbReference type="AlphaFoldDB" id="A0A8J6QTU6"/>
<evidence type="ECO:0000256" key="2">
    <source>
        <dbReference type="ARBA" id="ARBA00003002"/>
    </source>
</evidence>
<reference evidence="18" key="1">
    <citation type="submission" date="2020-09" db="EMBL/GenBank/DDBJ databases">
        <title>A novel bacterium of genus Neiella, isolated from South China Sea.</title>
        <authorList>
            <person name="Huang H."/>
            <person name="Mo K."/>
            <person name="Hu Y."/>
        </authorList>
    </citation>
    <scope>NUCLEOTIDE SEQUENCE</scope>
    <source>
        <strain evidence="18">HB171785</strain>
    </source>
</reference>
<dbReference type="NCBIfam" id="TIGR01195">
    <property type="entry name" value="oadG_fam"/>
    <property type="match status" value="1"/>
</dbReference>
<dbReference type="GO" id="GO:0005886">
    <property type="term" value="C:plasma membrane"/>
    <property type="evidence" value="ECO:0007669"/>
    <property type="project" value="UniProtKB-SubCell"/>
</dbReference>
<evidence type="ECO:0000256" key="14">
    <source>
        <dbReference type="ARBA" id="ARBA00023201"/>
    </source>
</evidence>
<evidence type="ECO:0000256" key="9">
    <source>
        <dbReference type="ARBA" id="ARBA00022967"/>
    </source>
</evidence>
<gene>
    <name evidence="16" type="primary">oadG</name>
    <name evidence="18" type="ORF">IC617_07000</name>
</gene>
<protein>
    <recommendedName>
        <fullName evidence="16">Probable oxaloacetate decarboxylase gamma chain</fullName>
        <ecNumber evidence="16">7.2.4.2</ecNumber>
    </recommendedName>
</protein>
<sequence length="83" mass="8677">MADLTHLLAEAGNIMAIGMIIVFSFLSFLILCVNSMSKIINQYFPDAPAPAKSKPAPPSAATSPAVLAAVAAAVQKHRNNKQA</sequence>
<evidence type="ECO:0000256" key="17">
    <source>
        <dbReference type="RuleBase" id="RU004278"/>
    </source>
</evidence>
<dbReference type="InterPro" id="IPR005899">
    <property type="entry name" value="Na_pump_deCOase"/>
</dbReference>
<evidence type="ECO:0000256" key="12">
    <source>
        <dbReference type="ARBA" id="ARBA00023065"/>
    </source>
</evidence>
<evidence type="ECO:0000256" key="5">
    <source>
        <dbReference type="ARBA" id="ARBA00011869"/>
    </source>
</evidence>
<dbReference type="EMBL" id="JACXAF010000007">
    <property type="protein sequence ID" value="MBD1389167.1"/>
    <property type="molecule type" value="Genomic_DNA"/>
</dbReference>
<accession>A0A8J6QTU6</accession>
<name>A0A8J6QTU6_9GAMM</name>
<comment type="cofactor">
    <cofactor evidence="1 16 17">
        <name>Na(+)</name>
        <dbReference type="ChEBI" id="CHEBI:29101"/>
    </cofactor>
</comment>
<keyword evidence="11 16" id="KW-0915">Sodium</keyword>
<evidence type="ECO:0000256" key="10">
    <source>
        <dbReference type="ARBA" id="ARBA00022989"/>
    </source>
</evidence>
<evidence type="ECO:0000256" key="7">
    <source>
        <dbReference type="ARBA" id="ARBA00022475"/>
    </source>
</evidence>
<keyword evidence="19" id="KW-1185">Reference proteome</keyword>
<dbReference type="GO" id="GO:0015451">
    <property type="term" value="F:decarboxylation-driven active transmembrane transporter activity"/>
    <property type="evidence" value="ECO:0007669"/>
    <property type="project" value="UniProtKB-EC"/>
</dbReference>
<evidence type="ECO:0000256" key="13">
    <source>
        <dbReference type="ARBA" id="ARBA00023136"/>
    </source>
</evidence>
<dbReference type="RefSeq" id="WP_191144269.1">
    <property type="nucleotide sequence ID" value="NZ_JACXAF010000007.1"/>
</dbReference>
<evidence type="ECO:0000313" key="18">
    <source>
        <dbReference type="EMBL" id="MBD1389167.1"/>
    </source>
</evidence>
<organism evidence="18 19">
    <name type="scientific">Neiella litorisoli</name>
    <dbReference type="NCBI Taxonomy" id="2771431"/>
    <lineage>
        <taxon>Bacteria</taxon>
        <taxon>Pseudomonadati</taxon>
        <taxon>Pseudomonadota</taxon>
        <taxon>Gammaproteobacteria</taxon>
        <taxon>Alteromonadales</taxon>
        <taxon>Echinimonadaceae</taxon>
        <taxon>Neiella</taxon>
    </lineage>
</organism>
<comment type="similarity">
    <text evidence="4 16 17">Belongs to the OadG family.</text>
</comment>
<evidence type="ECO:0000256" key="3">
    <source>
        <dbReference type="ARBA" id="ARBA00004162"/>
    </source>
</evidence>